<comment type="caution">
    <text evidence="2">The sequence shown here is derived from an EMBL/GenBank/DDBJ whole genome shotgun (WGS) entry which is preliminary data.</text>
</comment>
<organism evidence="2">
    <name type="scientific">marine sediment metagenome</name>
    <dbReference type="NCBI Taxonomy" id="412755"/>
    <lineage>
        <taxon>unclassified sequences</taxon>
        <taxon>metagenomes</taxon>
        <taxon>ecological metagenomes</taxon>
    </lineage>
</organism>
<name>A0A0F9ESF9_9ZZZZ</name>
<evidence type="ECO:0000256" key="1">
    <source>
        <dbReference type="SAM" id="Phobius"/>
    </source>
</evidence>
<protein>
    <submittedName>
        <fullName evidence="2">Uncharacterized protein</fullName>
    </submittedName>
</protein>
<feature type="transmembrane region" description="Helical" evidence="1">
    <location>
        <begin position="35"/>
        <end position="53"/>
    </location>
</feature>
<gene>
    <name evidence="2" type="ORF">LCGC14_2038500</name>
</gene>
<keyword evidence="1" id="KW-1133">Transmembrane helix</keyword>
<keyword evidence="1" id="KW-0472">Membrane</keyword>
<evidence type="ECO:0000313" key="2">
    <source>
        <dbReference type="EMBL" id="KKL77078.1"/>
    </source>
</evidence>
<reference evidence="2" key="1">
    <citation type="journal article" date="2015" name="Nature">
        <title>Complex archaea that bridge the gap between prokaryotes and eukaryotes.</title>
        <authorList>
            <person name="Spang A."/>
            <person name="Saw J.H."/>
            <person name="Jorgensen S.L."/>
            <person name="Zaremba-Niedzwiedzka K."/>
            <person name="Martijn J."/>
            <person name="Lind A.E."/>
            <person name="van Eijk R."/>
            <person name="Schleper C."/>
            <person name="Guy L."/>
            <person name="Ettema T.J."/>
        </authorList>
    </citation>
    <scope>NUCLEOTIDE SEQUENCE</scope>
</reference>
<feature type="transmembrane region" description="Helical" evidence="1">
    <location>
        <begin position="7"/>
        <end position="29"/>
    </location>
</feature>
<dbReference type="AlphaFoldDB" id="A0A0F9ESF9"/>
<proteinExistence type="predicted"/>
<sequence length="54" mass="5599">MSLFRNLLARWPFGLFVAGCGAILVGMALLIGAPVALLAFGIILVTVAVVEVLT</sequence>
<dbReference type="EMBL" id="LAZR01023859">
    <property type="protein sequence ID" value="KKL77078.1"/>
    <property type="molecule type" value="Genomic_DNA"/>
</dbReference>
<accession>A0A0F9ESF9</accession>
<keyword evidence="1" id="KW-0812">Transmembrane</keyword>